<dbReference type="STRING" id="212602.A0A420HE70"/>
<dbReference type="Pfam" id="PF13002">
    <property type="entry name" value="LDB19"/>
    <property type="match status" value="1"/>
</dbReference>
<sequence length="483" mass="54196">MRHRVTTLFRANSNALGLTNTRSSEVTKHPLDNTSASRRVAASPTTLKSCCSEEKSAKMQDTHKWISIPGLYCSRYCSHKALQPMTSMDIEIESPPLVLYGPTTTSTGALLSGQLILMISHETSTIDSCDMSLYMDVTRKRPFHSHCSNCEKNRIELQSWKFLNSPTKLRKGKHKLPFSCILPGNLTASSSGSLFSIEYKLHAILTPRRAEDVTYSKVLEVKRAIIPSEFPRNSIRIFPPTNLTASCGLPSILHPYGVSTISIIIDGCARENSDSKILRLWKLKRLHWYLNETQKIFSPGCRKHLAKHATKAEEEKGVSHTDVRVIGENCYRMGWKENYTKSSGRIEMEFPCAIRPGVHPICDLKTQDGIEVSHSLIVQMIFVEETMSLIGSTIETTSTGSARVLRMNFNMTVTEYSGLGISWDEEQPPLYENVPASPPGYIDLFSNEENLIYNYDGVIRNDTHRAVLESSSVASFDRHILVC</sequence>
<dbReference type="InterPro" id="IPR050357">
    <property type="entry name" value="Arrestin_domain-protein"/>
</dbReference>
<dbReference type="OrthoDB" id="3832628at2759"/>
<keyword evidence="3" id="KW-1185">Reference proteome</keyword>
<dbReference type="PANTHER" id="PTHR11188">
    <property type="entry name" value="ARRESTIN DOMAIN CONTAINING PROTEIN"/>
    <property type="match status" value="1"/>
</dbReference>
<evidence type="ECO:0000313" key="3">
    <source>
        <dbReference type="Proteomes" id="UP000286134"/>
    </source>
</evidence>
<dbReference type="GO" id="GO:0005886">
    <property type="term" value="C:plasma membrane"/>
    <property type="evidence" value="ECO:0007669"/>
    <property type="project" value="TreeGrafter"/>
</dbReference>
<evidence type="ECO:0000259" key="1">
    <source>
        <dbReference type="Pfam" id="PF13002"/>
    </source>
</evidence>
<dbReference type="Proteomes" id="UP000286134">
    <property type="component" value="Unassembled WGS sequence"/>
</dbReference>
<accession>A0A420HE70</accession>
<name>A0A420HE70_9PEZI</name>
<evidence type="ECO:0000313" key="2">
    <source>
        <dbReference type="EMBL" id="RKF55683.1"/>
    </source>
</evidence>
<dbReference type="InterPro" id="IPR024391">
    <property type="entry name" value="LDB19_N"/>
</dbReference>
<dbReference type="GO" id="GO:0070086">
    <property type="term" value="P:ubiquitin-dependent endocytosis"/>
    <property type="evidence" value="ECO:0007669"/>
    <property type="project" value="TreeGrafter"/>
</dbReference>
<dbReference type="GO" id="GO:0030674">
    <property type="term" value="F:protein-macromolecule adaptor activity"/>
    <property type="evidence" value="ECO:0007669"/>
    <property type="project" value="TreeGrafter"/>
</dbReference>
<dbReference type="GO" id="GO:0005829">
    <property type="term" value="C:cytosol"/>
    <property type="evidence" value="ECO:0007669"/>
    <property type="project" value="TreeGrafter"/>
</dbReference>
<dbReference type="AlphaFoldDB" id="A0A420HE70"/>
<organism evidence="2 3">
    <name type="scientific">Erysiphe neolycopersici</name>
    <dbReference type="NCBI Taxonomy" id="212602"/>
    <lineage>
        <taxon>Eukaryota</taxon>
        <taxon>Fungi</taxon>
        <taxon>Dikarya</taxon>
        <taxon>Ascomycota</taxon>
        <taxon>Pezizomycotina</taxon>
        <taxon>Leotiomycetes</taxon>
        <taxon>Erysiphales</taxon>
        <taxon>Erysiphaceae</taxon>
        <taxon>Erysiphe</taxon>
    </lineage>
</organism>
<protein>
    <submittedName>
        <fullName evidence="2">Uncharacterized protein C1F12.05</fullName>
    </submittedName>
</protein>
<dbReference type="PANTHER" id="PTHR11188:SF76">
    <property type="entry name" value="PROTEIN LDB19"/>
    <property type="match status" value="1"/>
</dbReference>
<dbReference type="Gene3D" id="2.60.40.640">
    <property type="match status" value="1"/>
</dbReference>
<reference evidence="2 3" key="1">
    <citation type="journal article" date="2018" name="BMC Genomics">
        <title>Comparative genome analyses reveal sequence features reflecting distinct modes of host-adaptation between dicot and monocot powdery mildew.</title>
        <authorList>
            <person name="Wu Y."/>
            <person name="Ma X."/>
            <person name="Pan Z."/>
            <person name="Kale S.D."/>
            <person name="Song Y."/>
            <person name="King H."/>
            <person name="Zhang Q."/>
            <person name="Presley C."/>
            <person name="Deng X."/>
            <person name="Wei C.I."/>
            <person name="Xiao S."/>
        </authorList>
    </citation>
    <scope>NUCLEOTIDE SEQUENCE [LARGE SCALE GENOMIC DNA]</scope>
    <source>
        <strain evidence="2">UMSG2</strain>
    </source>
</reference>
<dbReference type="GO" id="GO:0031625">
    <property type="term" value="F:ubiquitin protein ligase binding"/>
    <property type="evidence" value="ECO:0007669"/>
    <property type="project" value="TreeGrafter"/>
</dbReference>
<comment type="caution">
    <text evidence="2">The sequence shown here is derived from an EMBL/GenBank/DDBJ whole genome shotgun (WGS) entry which is preliminary data.</text>
</comment>
<dbReference type="EMBL" id="MCFK01008806">
    <property type="protein sequence ID" value="RKF55683.1"/>
    <property type="molecule type" value="Genomic_DNA"/>
</dbReference>
<feature type="domain" description="LDB19 N-terminal" evidence="1">
    <location>
        <begin position="131"/>
        <end position="306"/>
    </location>
</feature>
<gene>
    <name evidence="2" type="ORF">OnM2_088035</name>
</gene>
<proteinExistence type="predicted"/>
<dbReference type="InterPro" id="IPR014752">
    <property type="entry name" value="Arrestin-like_C"/>
</dbReference>